<proteinExistence type="inferred from homology"/>
<evidence type="ECO:0000313" key="8">
    <source>
        <dbReference type="Proteomes" id="UP001162131"/>
    </source>
</evidence>
<dbReference type="InterPro" id="IPR015894">
    <property type="entry name" value="Guanylate-bd_N"/>
</dbReference>
<dbReference type="GO" id="GO:0003924">
    <property type="term" value="F:GTPase activity"/>
    <property type="evidence" value="ECO:0007669"/>
    <property type="project" value="InterPro"/>
</dbReference>
<organism evidence="7 8">
    <name type="scientific">Blepharisma stoltei</name>
    <dbReference type="NCBI Taxonomy" id="1481888"/>
    <lineage>
        <taxon>Eukaryota</taxon>
        <taxon>Sar</taxon>
        <taxon>Alveolata</taxon>
        <taxon>Ciliophora</taxon>
        <taxon>Postciliodesmatophora</taxon>
        <taxon>Heterotrichea</taxon>
        <taxon>Heterotrichida</taxon>
        <taxon>Blepharismidae</taxon>
        <taxon>Blepharisma</taxon>
    </lineage>
</organism>
<dbReference type="PANTHER" id="PTHR10751">
    <property type="entry name" value="GUANYLATE BINDING PROTEIN"/>
    <property type="match status" value="1"/>
</dbReference>
<sequence length="862" mass="100457">MDIGRPLKLCNINSPTDVEITTEAIQFLQSLINPVSVVSVIGSPCMGKSYLANRILNKDEGFQVGNPLTTTTKGIWVWSQPIKITRTNEHGIETEIDLLVIDSEAFSDRDDGNQKLGQEIFALASLISSKIVMISNKPISESINDLDVILHLDEAIQIRKNEETKQDITPYLPSLSWMIAGSQLKIEDEPAHLYLERELGKQTNEKEDAIRSKILKYFKNRDCFILPQALENQDNISDFQFSQLNPEFQTQMNSFTDYIKNSTEIKKIAGKIINGPILCNMVQAYAHRFQKGAPAIIIGAFERAVAAESRRIKEKLFIRYINKMSLIESELPCDEEHLWKEHQTTQKELIKEFDLLMLSVFEQEEVQEERGSLIDRTDGYYEDLKSSNLKASENRCRDLFKALFDPVRQEGLKYLDDGSANIGELEQKFLNAIQKYQNQATGPMMESIFVEEITFLVPFMCSLLRDIYNHSELNHESLEREIKTITRNLHESKANEKRLKDLMEENSKNYEKQLDQRDKQISEIQASVNNRIYIAENKLKAQERENKGLKLELEQAQKEREMMIEAERDIFQKKNADLESKLSKMQADNSKYEKMLDELRDELEKIVAEKNEQINDLSRRIKLMETQEVTSPRQDASILKSFKEYLEDIYNKFTKEQNANSKYLTQLERVANLQNELNQLRIKEQEQRNQIIEEYEEKLRTIRQEKEAINKKYNELLEKSSQDQRSTIESTSAPDVEKFSKINNEREIEIKRLMEEKLELSSELAKREQQLSDQQEVVEAHKKTLEQIQAEIDDKDNLINKLKIENVEEKDDNDILINLMGLTLEIQQRRRHVQTIHLGRIQNQDNRIKVAKILKKYGVPYE</sequence>
<dbReference type="PROSITE" id="PS51715">
    <property type="entry name" value="G_GB1_RHD3"/>
    <property type="match status" value="1"/>
</dbReference>
<dbReference type="GO" id="GO:0005525">
    <property type="term" value="F:GTP binding"/>
    <property type="evidence" value="ECO:0007669"/>
    <property type="project" value="UniProtKB-KW"/>
</dbReference>
<evidence type="ECO:0000259" key="6">
    <source>
        <dbReference type="PROSITE" id="PS51715"/>
    </source>
</evidence>
<dbReference type="Pfam" id="PF02263">
    <property type="entry name" value="GBP"/>
    <property type="match status" value="1"/>
</dbReference>
<evidence type="ECO:0000313" key="7">
    <source>
        <dbReference type="EMBL" id="CAG9329251.1"/>
    </source>
</evidence>
<comment type="caution">
    <text evidence="7">The sequence shown here is derived from an EMBL/GenBank/DDBJ whole genome shotgun (WGS) entry which is preliminary data.</text>
</comment>
<dbReference type="Gene3D" id="1.20.1000.10">
    <property type="entry name" value="Guanylate-binding protein, C-terminal domain"/>
    <property type="match status" value="1"/>
</dbReference>
<dbReference type="AlphaFoldDB" id="A0AAU9JN12"/>
<dbReference type="Proteomes" id="UP001162131">
    <property type="component" value="Unassembled WGS sequence"/>
</dbReference>
<dbReference type="SUPFAM" id="SSF48340">
    <property type="entry name" value="Interferon-induced guanylate-binding protein 1 (GBP1), C-terminal domain"/>
    <property type="match status" value="1"/>
</dbReference>
<dbReference type="InterPro" id="IPR027417">
    <property type="entry name" value="P-loop_NTPase"/>
</dbReference>
<keyword evidence="1" id="KW-0547">Nucleotide-binding</keyword>
<keyword evidence="3" id="KW-0342">GTP-binding</keyword>
<keyword evidence="5" id="KW-0175">Coiled coil</keyword>
<evidence type="ECO:0000256" key="5">
    <source>
        <dbReference type="SAM" id="Coils"/>
    </source>
</evidence>
<evidence type="ECO:0000256" key="4">
    <source>
        <dbReference type="PROSITE-ProRule" id="PRU01052"/>
    </source>
</evidence>
<reference evidence="7" key="1">
    <citation type="submission" date="2021-09" db="EMBL/GenBank/DDBJ databases">
        <authorList>
            <consortium name="AG Swart"/>
            <person name="Singh M."/>
            <person name="Singh A."/>
            <person name="Seah K."/>
            <person name="Emmerich C."/>
        </authorList>
    </citation>
    <scope>NUCLEOTIDE SEQUENCE</scope>
    <source>
        <strain evidence="7">ATCC30299</strain>
    </source>
</reference>
<evidence type="ECO:0000256" key="1">
    <source>
        <dbReference type="ARBA" id="ARBA00022741"/>
    </source>
</evidence>
<keyword evidence="8" id="KW-1185">Reference proteome</keyword>
<name>A0AAU9JN12_9CILI</name>
<comment type="similarity">
    <text evidence="4">Belongs to the TRAFAC class dynamin-like GTPase superfamily. GB1/RHD3 GTPase family.</text>
</comment>
<protein>
    <recommendedName>
        <fullName evidence="6">GB1/RHD3-type G domain-containing protein</fullName>
    </recommendedName>
</protein>
<feature type="coiled-coil region" evidence="5">
    <location>
        <begin position="468"/>
        <end position="627"/>
    </location>
</feature>
<dbReference type="SUPFAM" id="SSF52540">
    <property type="entry name" value="P-loop containing nucleoside triphosphate hydrolases"/>
    <property type="match status" value="1"/>
</dbReference>
<dbReference type="InterPro" id="IPR030386">
    <property type="entry name" value="G_GB1_RHD3_dom"/>
</dbReference>
<feature type="domain" description="GB1/RHD3-type G" evidence="6">
    <location>
        <begin position="32"/>
        <end position="129"/>
    </location>
</feature>
<dbReference type="Gene3D" id="3.40.50.300">
    <property type="entry name" value="P-loop containing nucleotide triphosphate hydrolases"/>
    <property type="match status" value="1"/>
</dbReference>
<feature type="coiled-coil region" evidence="5">
    <location>
        <begin position="663"/>
        <end position="812"/>
    </location>
</feature>
<gene>
    <name evidence="7" type="ORF">BSTOLATCC_MIC48077</name>
</gene>
<dbReference type="InterPro" id="IPR036543">
    <property type="entry name" value="Guanylate-bd_C_sf"/>
</dbReference>
<accession>A0AAU9JN12</accession>
<dbReference type="EMBL" id="CAJZBQ010000047">
    <property type="protein sequence ID" value="CAG9329251.1"/>
    <property type="molecule type" value="Genomic_DNA"/>
</dbReference>
<keyword evidence="2" id="KW-0378">Hydrolase</keyword>
<evidence type="ECO:0000256" key="3">
    <source>
        <dbReference type="ARBA" id="ARBA00023134"/>
    </source>
</evidence>
<evidence type="ECO:0000256" key="2">
    <source>
        <dbReference type="ARBA" id="ARBA00022801"/>
    </source>
</evidence>